<name>A0ABP7S148_9SPHN</name>
<dbReference type="Pfam" id="PF23666">
    <property type="entry name" value="Rcc01698_C"/>
    <property type="match status" value="1"/>
</dbReference>
<evidence type="ECO:0000259" key="1">
    <source>
        <dbReference type="Pfam" id="PF13550"/>
    </source>
</evidence>
<dbReference type="Pfam" id="PF13550">
    <property type="entry name" value="Phage-tail_3"/>
    <property type="match status" value="1"/>
</dbReference>
<evidence type="ECO:0008006" key="5">
    <source>
        <dbReference type="Google" id="ProtNLM"/>
    </source>
</evidence>
<sequence length="567" mass="60210">MCDPLVASALGNELAPAFRGIAYLVFENFDFSSFGNRLPMITVEVASGPAMVLGEEVISDGLGLSAHEPTSSHQLKGYALSGDDMAGALAPLYEALAPNFAYSAEGWAIGSVPTLHVIEDELWTLLPGSSDLASDAGQVSESPSKVSIRYFDPAIDFAASEKCARLPGQERLQRIELPAAVAAGQAKALAFEQLERLNTGLATAWLRLPLRYAHIKLGDGLVSASDMLTAFKVCALMLGPGEIKFQVRKEKKGLSPLPGDAGGIGGRMVLGRKPLSVSLLELPTSSGDDTSDVAVLVSGGHEPFQALTVHVSADGVSQDVLSASRPSPQGILQQSLPSGAHDLLDERYAIEVVFEHDPKLLSVDEATLYAGANLIRVGQEFIQFATAKPLGAAAYRLSGLIRGLYDSGGDTQHQVGSAVHIINASSYCIFTVPRERFGGTYTVCVYGPDGQTASETLTVLGLAHRPWAPDHIQVVEDSVGLEVTWVRRSVDERAWLDGADAMIGSGVEAYVLSLADQNGRTIHLETGIASAHISYSELALLGARPWLLEVRQIDNGLIGNVRTHIIP</sequence>
<dbReference type="InterPro" id="IPR056490">
    <property type="entry name" value="Rcc01698_C"/>
</dbReference>
<feature type="domain" description="Rcc01698-like C-terminal" evidence="2">
    <location>
        <begin position="330"/>
        <end position="419"/>
    </location>
</feature>
<organism evidence="3 4">
    <name type="scientific">Sphingomonas humi</name>
    <dbReference type="NCBI Taxonomy" id="335630"/>
    <lineage>
        <taxon>Bacteria</taxon>
        <taxon>Pseudomonadati</taxon>
        <taxon>Pseudomonadota</taxon>
        <taxon>Alphaproteobacteria</taxon>
        <taxon>Sphingomonadales</taxon>
        <taxon>Sphingomonadaceae</taxon>
        <taxon>Sphingomonas</taxon>
    </lineage>
</organism>
<evidence type="ECO:0000313" key="4">
    <source>
        <dbReference type="Proteomes" id="UP001501310"/>
    </source>
</evidence>
<dbReference type="InterPro" id="IPR032876">
    <property type="entry name" value="J_dom"/>
</dbReference>
<proteinExistence type="predicted"/>
<keyword evidence="4" id="KW-1185">Reference proteome</keyword>
<accession>A0ABP7S148</accession>
<reference evidence="4" key="1">
    <citation type="journal article" date="2019" name="Int. J. Syst. Evol. Microbiol.">
        <title>The Global Catalogue of Microorganisms (GCM) 10K type strain sequencing project: providing services to taxonomists for standard genome sequencing and annotation.</title>
        <authorList>
            <consortium name="The Broad Institute Genomics Platform"/>
            <consortium name="The Broad Institute Genome Sequencing Center for Infectious Disease"/>
            <person name="Wu L."/>
            <person name="Ma J."/>
        </authorList>
    </citation>
    <scope>NUCLEOTIDE SEQUENCE [LARGE SCALE GENOMIC DNA]</scope>
    <source>
        <strain evidence="4">JCM 16603</strain>
    </source>
</reference>
<evidence type="ECO:0000259" key="2">
    <source>
        <dbReference type="Pfam" id="PF23666"/>
    </source>
</evidence>
<dbReference type="Proteomes" id="UP001501310">
    <property type="component" value="Unassembled WGS sequence"/>
</dbReference>
<protein>
    <recommendedName>
        <fullName evidence="5">Tip attachment protein J domain-containing protein</fullName>
    </recommendedName>
</protein>
<feature type="domain" description="Tip attachment protein J" evidence="1">
    <location>
        <begin position="138"/>
        <end position="219"/>
    </location>
</feature>
<dbReference type="EMBL" id="BAAAZD010000002">
    <property type="protein sequence ID" value="GAA4005192.1"/>
    <property type="molecule type" value="Genomic_DNA"/>
</dbReference>
<evidence type="ECO:0000313" key="3">
    <source>
        <dbReference type="EMBL" id="GAA4005192.1"/>
    </source>
</evidence>
<comment type="caution">
    <text evidence="3">The sequence shown here is derived from an EMBL/GenBank/DDBJ whole genome shotgun (WGS) entry which is preliminary data.</text>
</comment>
<gene>
    <name evidence="3" type="ORF">GCM10022211_16800</name>
</gene>